<dbReference type="PROSITE" id="PS50949">
    <property type="entry name" value="HTH_GNTR"/>
    <property type="match status" value="1"/>
</dbReference>
<feature type="domain" description="HTH gntR-type" evidence="4">
    <location>
        <begin position="8"/>
        <end position="77"/>
    </location>
</feature>
<protein>
    <submittedName>
        <fullName evidence="5">GntR family transcriptional regulator</fullName>
    </submittedName>
</protein>
<evidence type="ECO:0000256" key="3">
    <source>
        <dbReference type="ARBA" id="ARBA00023163"/>
    </source>
</evidence>
<evidence type="ECO:0000259" key="4">
    <source>
        <dbReference type="PROSITE" id="PS50949"/>
    </source>
</evidence>
<comment type="caution">
    <text evidence="5">The sequence shown here is derived from an EMBL/GenBank/DDBJ whole genome shotgun (WGS) entry which is preliminary data.</text>
</comment>
<dbReference type="InterPro" id="IPR000524">
    <property type="entry name" value="Tscrpt_reg_HTH_GntR"/>
</dbReference>
<dbReference type="SUPFAM" id="SSF46785">
    <property type="entry name" value="Winged helix' DNA-binding domain"/>
    <property type="match status" value="1"/>
</dbReference>
<proteinExistence type="predicted"/>
<dbReference type="Proteomes" id="UP001601521">
    <property type="component" value="Unassembled WGS sequence"/>
</dbReference>
<keyword evidence="1" id="KW-0805">Transcription regulation</keyword>
<dbReference type="RefSeq" id="WP_387255179.1">
    <property type="nucleotide sequence ID" value="NZ_JBIALX010000019.1"/>
</dbReference>
<dbReference type="InterPro" id="IPR036390">
    <property type="entry name" value="WH_DNA-bd_sf"/>
</dbReference>
<dbReference type="Gene3D" id="1.10.10.10">
    <property type="entry name" value="Winged helix-like DNA-binding domain superfamily/Winged helix DNA-binding domain"/>
    <property type="match status" value="1"/>
</dbReference>
<name>A0ABW6NVA7_9NOCA</name>
<dbReference type="InterPro" id="IPR036388">
    <property type="entry name" value="WH-like_DNA-bd_sf"/>
</dbReference>
<dbReference type="Pfam" id="PF00392">
    <property type="entry name" value="GntR"/>
    <property type="match status" value="1"/>
</dbReference>
<evidence type="ECO:0000313" key="6">
    <source>
        <dbReference type="Proteomes" id="UP001601521"/>
    </source>
</evidence>
<dbReference type="EMBL" id="JBIALX010000019">
    <property type="protein sequence ID" value="MFF0457844.1"/>
    <property type="molecule type" value="Genomic_DNA"/>
</dbReference>
<keyword evidence="3" id="KW-0804">Transcription</keyword>
<gene>
    <name evidence="5" type="ORF">ACFYTH_31175</name>
</gene>
<accession>A0ABW6NVA7</accession>
<evidence type="ECO:0000313" key="5">
    <source>
        <dbReference type="EMBL" id="MFF0457844.1"/>
    </source>
</evidence>
<reference evidence="5 6" key="1">
    <citation type="submission" date="2024-10" db="EMBL/GenBank/DDBJ databases">
        <title>The Natural Products Discovery Center: Release of the First 8490 Sequenced Strains for Exploring Actinobacteria Biosynthetic Diversity.</title>
        <authorList>
            <person name="Kalkreuter E."/>
            <person name="Kautsar S.A."/>
            <person name="Yang D."/>
            <person name="Bader C.D."/>
            <person name="Teijaro C.N."/>
            <person name="Fluegel L."/>
            <person name="Davis C.M."/>
            <person name="Simpson J.R."/>
            <person name="Lauterbach L."/>
            <person name="Steele A.D."/>
            <person name="Gui C."/>
            <person name="Meng S."/>
            <person name="Li G."/>
            <person name="Viehrig K."/>
            <person name="Ye F."/>
            <person name="Su P."/>
            <person name="Kiefer A.F."/>
            <person name="Nichols A."/>
            <person name="Cepeda A.J."/>
            <person name="Yan W."/>
            <person name="Fan B."/>
            <person name="Jiang Y."/>
            <person name="Adhikari A."/>
            <person name="Zheng C.-J."/>
            <person name="Schuster L."/>
            <person name="Cowan T.M."/>
            <person name="Smanski M.J."/>
            <person name="Chevrette M.G."/>
            <person name="De Carvalho L.P.S."/>
            <person name="Shen B."/>
        </authorList>
    </citation>
    <scope>NUCLEOTIDE SEQUENCE [LARGE SCALE GENOMIC DNA]</scope>
    <source>
        <strain evidence="5 6">NPDC004550</strain>
    </source>
</reference>
<keyword evidence="2" id="KW-0238">DNA-binding</keyword>
<keyword evidence="6" id="KW-1185">Reference proteome</keyword>
<evidence type="ECO:0000256" key="2">
    <source>
        <dbReference type="ARBA" id="ARBA00023125"/>
    </source>
</evidence>
<sequence length="101" mass="11201">MDTPSRKKPAAQRIADAIRSDIEAGNLRYGQPLPSTRELASEWGASSANVTQAMNRLHGPFGFDNRTPCRRWLILRRPDCSVLVAEFSHTGSRAARTARHA</sequence>
<organism evidence="5 6">
    <name type="scientific">Nocardia africana</name>
    <dbReference type="NCBI Taxonomy" id="134964"/>
    <lineage>
        <taxon>Bacteria</taxon>
        <taxon>Bacillati</taxon>
        <taxon>Actinomycetota</taxon>
        <taxon>Actinomycetes</taxon>
        <taxon>Mycobacteriales</taxon>
        <taxon>Nocardiaceae</taxon>
        <taxon>Nocardia</taxon>
    </lineage>
</organism>
<evidence type="ECO:0000256" key="1">
    <source>
        <dbReference type="ARBA" id="ARBA00023015"/>
    </source>
</evidence>